<evidence type="ECO:0000313" key="3">
    <source>
        <dbReference type="Proteomes" id="UP000250462"/>
    </source>
</evidence>
<dbReference type="PIRSF" id="PIRSF006487">
    <property type="entry name" value="GcvT"/>
    <property type="match status" value="1"/>
</dbReference>
<proteinExistence type="predicted"/>
<sequence>MVVSVNTSYRSPLLDVPGAVEAAEPDTGVAAHYGEPFREQRNLVSGQGAVDLSHRDVVKVSGPDRLTWLHQLVSQHLEELSPGEPTAALVLDVKGRVEHAMYGVDDGSALWFHLERGSAESLVQYLDAMRFWSQVEVTDVTDEFAIVWEATAASDVAQPDPAPDGAETDGGNYVVRPAGRGRDVFVPRAELRSYVEAAGPPAGIWAYEALRIEAHEPRHGRDTDERTIPHEVGWIGSAVHLDKGCYRGQETVARVHTLGRPPRRLVMLHLDGSVDHLPERGDDVVAGERTVGFVGSAVRHHELGPIGLAVIKRNVPVDAPLLAGGVAAAQEVIVDPEIGLHVRPQVR</sequence>
<dbReference type="Proteomes" id="UP000250462">
    <property type="component" value="Unassembled WGS sequence"/>
</dbReference>
<protein>
    <submittedName>
        <fullName evidence="2">Folate-binding protein</fullName>
    </submittedName>
</protein>
<dbReference type="AlphaFoldDB" id="A0A329QQZ6"/>
<organism evidence="2 3">
    <name type="scientific">Phytoactinopolyspora halophila</name>
    <dbReference type="NCBI Taxonomy" id="1981511"/>
    <lineage>
        <taxon>Bacteria</taxon>
        <taxon>Bacillati</taxon>
        <taxon>Actinomycetota</taxon>
        <taxon>Actinomycetes</taxon>
        <taxon>Jiangellales</taxon>
        <taxon>Jiangellaceae</taxon>
        <taxon>Phytoactinopolyspora</taxon>
    </lineage>
</organism>
<dbReference type="InterPro" id="IPR017703">
    <property type="entry name" value="YgfZ/GCV_T_CS"/>
</dbReference>
<reference evidence="2 3" key="1">
    <citation type="submission" date="2018-06" db="EMBL/GenBank/DDBJ databases">
        <title>Phytoactinopolyspora halophila sp. nov., a novel halophilic actinomycete isolated from a saline soil in China.</title>
        <authorList>
            <person name="Tang S.-K."/>
        </authorList>
    </citation>
    <scope>NUCLEOTIDE SEQUENCE [LARGE SCALE GENOMIC DNA]</scope>
    <source>
        <strain evidence="2 3">YIM 96934</strain>
    </source>
</reference>
<accession>A0A329QQZ6</accession>
<evidence type="ECO:0000256" key="1">
    <source>
        <dbReference type="ARBA" id="ARBA00022946"/>
    </source>
</evidence>
<dbReference type="GO" id="GO:0016226">
    <property type="term" value="P:iron-sulfur cluster assembly"/>
    <property type="evidence" value="ECO:0007669"/>
    <property type="project" value="TreeGrafter"/>
</dbReference>
<keyword evidence="1" id="KW-0809">Transit peptide</keyword>
<gene>
    <name evidence="2" type="ORF">DPM12_11885</name>
</gene>
<dbReference type="SUPFAM" id="SSF103025">
    <property type="entry name" value="Folate-binding domain"/>
    <property type="match status" value="1"/>
</dbReference>
<dbReference type="PANTHER" id="PTHR22602:SF0">
    <property type="entry name" value="TRANSFERASE CAF17, MITOCHONDRIAL-RELATED"/>
    <property type="match status" value="1"/>
</dbReference>
<evidence type="ECO:0000313" key="2">
    <source>
        <dbReference type="EMBL" id="RAW14109.1"/>
    </source>
</evidence>
<keyword evidence="3" id="KW-1185">Reference proteome</keyword>
<dbReference type="Gene3D" id="3.30.1360.120">
    <property type="entry name" value="Probable tRNA modification gtpase trme, domain 1"/>
    <property type="match status" value="1"/>
</dbReference>
<dbReference type="InterPro" id="IPR027266">
    <property type="entry name" value="TrmE/GcvT-like"/>
</dbReference>
<dbReference type="RefSeq" id="WP_112258532.1">
    <property type="nucleotide sequence ID" value="NZ_QMIG01000010.1"/>
</dbReference>
<dbReference type="InterPro" id="IPR045179">
    <property type="entry name" value="YgfZ/GcvT"/>
</dbReference>
<dbReference type="OrthoDB" id="9796287at2"/>
<dbReference type="EMBL" id="QMIG01000010">
    <property type="protein sequence ID" value="RAW14109.1"/>
    <property type="molecule type" value="Genomic_DNA"/>
</dbReference>
<dbReference type="NCBIfam" id="TIGR03317">
    <property type="entry name" value="ygfZ_signature"/>
    <property type="match status" value="1"/>
</dbReference>
<name>A0A329QQZ6_9ACTN</name>
<comment type="caution">
    <text evidence="2">The sequence shown here is derived from an EMBL/GenBank/DDBJ whole genome shotgun (WGS) entry which is preliminary data.</text>
</comment>
<dbReference type="PANTHER" id="PTHR22602">
    <property type="entry name" value="TRANSFERASE CAF17, MITOCHONDRIAL-RELATED"/>
    <property type="match status" value="1"/>
</dbReference>